<dbReference type="SUPFAM" id="SSF47933">
    <property type="entry name" value="ERP29 C domain-like"/>
    <property type="match status" value="1"/>
</dbReference>
<dbReference type="Pfam" id="PF07749">
    <property type="entry name" value="ERp29"/>
    <property type="match status" value="1"/>
</dbReference>
<dbReference type="GO" id="GO:0005788">
    <property type="term" value="C:endoplasmic reticulum lumen"/>
    <property type="evidence" value="ECO:0007669"/>
    <property type="project" value="InterPro"/>
</dbReference>
<dbReference type="SUPFAM" id="SSF52833">
    <property type="entry name" value="Thioredoxin-like"/>
    <property type="match status" value="1"/>
</dbReference>
<dbReference type="InterPro" id="IPR036356">
    <property type="entry name" value="ERp29_C_sf"/>
</dbReference>
<dbReference type="CTD" id="37206"/>
<dbReference type="OrthoDB" id="417262at2759"/>
<organism evidence="3 4">
    <name type="scientific">Phlebotomus papatasi</name>
    <name type="common">Sandfly</name>
    <dbReference type="NCBI Taxonomy" id="29031"/>
    <lineage>
        <taxon>Eukaryota</taxon>
        <taxon>Metazoa</taxon>
        <taxon>Ecdysozoa</taxon>
        <taxon>Arthropoda</taxon>
        <taxon>Hexapoda</taxon>
        <taxon>Insecta</taxon>
        <taxon>Pterygota</taxon>
        <taxon>Neoptera</taxon>
        <taxon>Endopterygota</taxon>
        <taxon>Diptera</taxon>
        <taxon>Nematocera</taxon>
        <taxon>Psychodoidea</taxon>
        <taxon>Psychodidae</taxon>
        <taxon>Phlebotomus</taxon>
        <taxon>Phlebotomus</taxon>
    </lineage>
</organism>
<sequence length="252" mass="28334">MLLKTLVLSVLLAGALLKVAEACKGCVELDELTFDKLIPRFPFTLVKFDVAYPYGDKHEAFSSFAQDVAEVNDLLVGLVGIKDYGDKDNAELGKLYQVTEKDFPAIKLINRLAPNKWIDYPADLPVTVDNIKSFVREHSNLYIGLAGCLEEFDRLAGRFMEALTRGEKEAQEVLQEAQVEEKKFNGEENSGKMYIAIMQRVLEKGVDFLTTERERVKSLQGKKLSDGKKQLLEHRLNILAAFKSTVSVKTEL</sequence>
<accession>A0A1B0GQS6</accession>
<dbReference type="KEGG" id="ppap:129798768"/>
<dbReference type="GeneID" id="129798768"/>
<dbReference type="RefSeq" id="XP_055698084.1">
    <property type="nucleotide sequence ID" value="XM_055842109.1"/>
</dbReference>
<evidence type="ECO:0000259" key="1">
    <source>
        <dbReference type="Pfam" id="PF07749"/>
    </source>
</evidence>
<dbReference type="PANTHER" id="PTHR12211">
    <property type="entry name" value="ENDOPLASMIC RETICULUM PROTEIN ERP29"/>
    <property type="match status" value="1"/>
</dbReference>
<dbReference type="Gene3D" id="1.20.1150.12">
    <property type="entry name" value="Endoplasmic reticulum resident protein 29, C-terminal domain"/>
    <property type="match status" value="1"/>
</dbReference>
<protein>
    <recommendedName>
        <fullName evidence="5">Protein windbeutel</fullName>
    </recommendedName>
</protein>
<dbReference type="InterPro" id="IPR036249">
    <property type="entry name" value="Thioredoxin-like_sf"/>
</dbReference>
<proteinExistence type="predicted"/>
<dbReference type="InterPro" id="IPR012883">
    <property type="entry name" value="ERp29_N"/>
</dbReference>
<dbReference type="Pfam" id="PF07912">
    <property type="entry name" value="ERp29_N"/>
    <property type="match status" value="1"/>
</dbReference>
<evidence type="ECO:0008006" key="5">
    <source>
        <dbReference type="Google" id="ProtNLM"/>
    </source>
</evidence>
<dbReference type="EnsemblMetazoa" id="PPAI010839-RA">
    <property type="protein sequence ID" value="PPAI010839-PA"/>
    <property type="gene ID" value="PPAI010839"/>
</dbReference>
<reference evidence="3" key="1">
    <citation type="submission" date="2022-08" db="UniProtKB">
        <authorList>
            <consortium name="EnsemblMetazoa"/>
        </authorList>
    </citation>
    <scope>IDENTIFICATION</scope>
    <source>
        <strain evidence="3">Israel</strain>
    </source>
</reference>
<dbReference type="Gene3D" id="3.40.30.10">
    <property type="entry name" value="Glutaredoxin"/>
    <property type="match status" value="1"/>
</dbReference>
<dbReference type="Proteomes" id="UP000092462">
    <property type="component" value="Unassembled WGS sequence"/>
</dbReference>
<name>A0A1B0GQS6_PHLPP</name>
<evidence type="ECO:0000313" key="3">
    <source>
        <dbReference type="EnsemblMetazoa" id="PPAI010839-PA"/>
    </source>
</evidence>
<dbReference type="GO" id="GO:0009306">
    <property type="term" value="P:protein secretion"/>
    <property type="evidence" value="ECO:0007669"/>
    <property type="project" value="InterPro"/>
</dbReference>
<dbReference type="VEuPathDB" id="VectorBase:PPAPM1_011817"/>
<keyword evidence="4" id="KW-1185">Reference proteome</keyword>
<evidence type="ECO:0000259" key="2">
    <source>
        <dbReference type="Pfam" id="PF07912"/>
    </source>
</evidence>
<feature type="domain" description="ERp29 N-terminal" evidence="2">
    <location>
        <begin position="22"/>
        <end position="145"/>
    </location>
</feature>
<evidence type="ECO:0000313" key="4">
    <source>
        <dbReference type="Proteomes" id="UP000092462"/>
    </source>
</evidence>
<dbReference type="InterPro" id="IPR011679">
    <property type="entry name" value="ERp29_C"/>
</dbReference>
<dbReference type="EMBL" id="AJVK01008652">
    <property type="status" value="NOT_ANNOTATED_CDS"/>
    <property type="molecule type" value="Genomic_DNA"/>
</dbReference>
<dbReference type="AlphaFoldDB" id="A0A1B0GQS6"/>
<dbReference type="VEuPathDB" id="VectorBase:PPAI010839"/>
<dbReference type="PANTHER" id="PTHR12211:SF0">
    <property type="entry name" value="ENDOPLASMIC RETICULUM RESIDENT PROTEIN 29"/>
    <property type="match status" value="1"/>
</dbReference>
<feature type="domain" description="Endoplasmic reticulum resident protein 29 C-terminal" evidence="1">
    <location>
        <begin position="147"/>
        <end position="242"/>
    </location>
</feature>
<dbReference type="InterPro" id="IPR016855">
    <property type="entry name" value="ERp29"/>
</dbReference>
<dbReference type="FunFam" id="1.20.1150.12:FF:000001">
    <property type="entry name" value="Endoplasmic reticulum resident protein 29"/>
    <property type="match status" value="1"/>
</dbReference>